<dbReference type="STRING" id="53326.A0A016WRR5"/>
<reference evidence="3" key="1">
    <citation type="journal article" date="2015" name="Nat. Genet.">
        <title>The genome and transcriptome of the zoonotic hookworm Ancylostoma ceylanicum identify infection-specific gene families.</title>
        <authorList>
            <person name="Schwarz E.M."/>
            <person name="Hu Y."/>
            <person name="Antoshechkin I."/>
            <person name="Miller M.M."/>
            <person name="Sternberg P.W."/>
            <person name="Aroian R.V."/>
        </authorList>
    </citation>
    <scope>NUCLEOTIDE SEQUENCE</scope>
    <source>
        <strain evidence="3">HY135</strain>
    </source>
</reference>
<keyword evidence="1" id="KW-0472">Membrane</keyword>
<evidence type="ECO:0000256" key="1">
    <source>
        <dbReference type="SAM" id="Phobius"/>
    </source>
</evidence>
<sequence length="138" mass="15622">MNTAVRLNRVIHENSPSSQLVLLTLPRPPKNKSTFQHSYMVWSGFPGTPDIAMEKSAFTGLSGRVDGESTASAVYRWQRKRSDHCRFLKRGCGSPSPLRSLATSWYTHAYYRAYTSIIYFFAGSLFLLDHDELTCIPV</sequence>
<dbReference type="EMBL" id="JARK01000159">
    <property type="protein sequence ID" value="EYC41703.1"/>
    <property type="molecule type" value="Genomic_DNA"/>
</dbReference>
<comment type="caution">
    <text evidence="2">The sequence shown here is derived from an EMBL/GenBank/DDBJ whole genome shotgun (WGS) entry which is preliminary data.</text>
</comment>
<proteinExistence type="predicted"/>
<feature type="transmembrane region" description="Helical" evidence="1">
    <location>
        <begin position="109"/>
        <end position="128"/>
    </location>
</feature>
<accession>A0A016WRR5</accession>
<organism evidence="2 3">
    <name type="scientific">Ancylostoma ceylanicum</name>
    <dbReference type="NCBI Taxonomy" id="53326"/>
    <lineage>
        <taxon>Eukaryota</taxon>
        <taxon>Metazoa</taxon>
        <taxon>Ecdysozoa</taxon>
        <taxon>Nematoda</taxon>
        <taxon>Chromadorea</taxon>
        <taxon>Rhabditida</taxon>
        <taxon>Rhabditina</taxon>
        <taxon>Rhabditomorpha</taxon>
        <taxon>Strongyloidea</taxon>
        <taxon>Ancylostomatidae</taxon>
        <taxon>Ancylostomatinae</taxon>
        <taxon>Ancylostoma</taxon>
    </lineage>
</organism>
<dbReference type="AlphaFoldDB" id="A0A016WRR5"/>
<evidence type="ECO:0000313" key="2">
    <source>
        <dbReference type="EMBL" id="EYC41703.1"/>
    </source>
</evidence>
<evidence type="ECO:0000313" key="3">
    <source>
        <dbReference type="Proteomes" id="UP000024635"/>
    </source>
</evidence>
<keyword evidence="3" id="KW-1185">Reference proteome</keyword>
<dbReference type="OrthoDB" id="2020542at2759"/>
<name>A0A016WRR5_9BILA</name>
<dbReference type="Proteomes" id="UP000024635">
    <property type="component" value="Unassembled WGS sequence"/>
</dbReference>
<gene>
    <name evidence="2" type="primary">Acey_s0559.g3450</name>
    <name evidence="2" type="ORF">Y032_0559g3450</name>
</gene>
<keyword evidence="1" id="KW-0812">Transmembrane</keyword>
<protein>
    <submittedName>
        <fullName evidence="2">Uncharacterized protein</fullName>
    </submittedName>
</protein>
<keyword evidence="1" id="KW-1133">Transmembrane helix</keyword>